<organism evidence="2 3">
    <name type="scientific">Demequina sediminis</name>
    <dbReference type="NCBI Taxonomy" id="1930058"/>
    <lineage>
        <taxon>Bacteria</taxon>
        <taxon>Bacillati</taxon>
        <taxon>Actinomycetota</taxon>
        <taxon>Actinomycetes</taxon>
        <taxon>Micrococcales</taxon>
        <taxon>Demequinaceae</taxon>
        <taxon>Demequina</taxon>
    </lineage>
</organism>
<accession>A0ABP9WDT5</accession>
<name>A0ABP9WDT5_9MICO</name>
<evidence type="ECO:0000256" key="1">
    <source>
        <dbReference type="SAM" id="Phobius"/>
    </source>
</evidence>
<proteinExistence type="predicted"/>
<feature type="transmembrane region" description="Helical" evidence="1">
    <location>
        <begin position="41"/>
        <end position="62"/>
    </location>
</feature>
<gene>
    <name evidence="2" type="ORF">Lsed01_00407</name>
</gene>
<evidence type="ECO:0000313" key="3">
    <source>
        <dbReference type="Proteomes" id="UP001426770"/>
    </source>
</evidence>
<keyword evidence="1" id="KW-1133">Transmembrane helix</keyword>
<keyword evidence="1" id="KW-0812">Transmembrane</keyword>
<dbReference type="RefSeq" id="WP_286213876.1">
    <property type="nucleotide sequence ID" value="NZ_AP027736.1"/>
</dbReference>
<feature type="transmembrane region" description="Helical" evidence="1">
    <location>
        <begin position="105"/>
        <end position="124"/>
    </location>
</feature>
<evidence type="ECO:0000313" key="2">
    <source>
        <dbReference type="EMBL" id="GAA5517990.1"/>
    </source>
</evidence>
<feature type="transmembrane region" description="Helical" evidence="1">
    <location>
        <begin position="6"/>
        <end position="29"/>
    </location>
</feature>
<dbReference type="Proteomes" id="UP001426770">
    <property type="component" value="Unassembled WGS sequence"/>
</dbReference>
<protein>
    <submittedName>
        <fullName evidence="2">Uncharacterized protein</fullName>
    </submittedName>
</protein>
<keyword evidence="1" id="KW-0472">Membrane</keyword>
<dbReference type="EMBL" id="BAABRR010000002">
    <property type="protein sequence ID" value="GAA5517990.1"/>
    <property type="molecule type" value="Genomic_DNA"/>
</dbReference>
<keyword evidence="3" id="KW-1185">Reference proteome</keyword>
<reference evidence="2 3" key="1">
    <citation type="submission" date="2024-02" db="EMBL/GenBank/DDBJ databases">
        <title>Lysinimicrobium sediminis NBRC 112286.</title>
        <authorList>
            <person name="Ichikawa N."/>
            <person name="Katano-Makiyama Y."/>
            <person name="Hidaka K."/>
        </authorList>
    </citation>
    <scope>NUCLEOTIDE SEQUENCE [LARGE SCALE GENOMIC DNA]</scope>
    <source>
        <strain evidence="2 3">NBRC 112286</strain>
    </source>
</reference>
<comment type="caution">
    <text evidence="2">The sequence shown here is derived from an EMBL/GenBank/DDBJ whole genome shotgun (WGS) entry which is preliminary data.</text>
</comment>
<sequence>MLSSSLGGIIIVSWLAVSLVVIVGTLAVAAGPVRDGGRTPWPLIGLALALVALFATAVWVTLWPSSCYPADATIFLTLDNSSLMTDARIEEATRLACRDDARQVVALWGAASLAGIALWAVAAWRTARAAQRPIEQRVLARTR</sequence>